<dbReference type="AlphaFoldDB" id="A0A5R9EAI0"/>
<dbReference type="RefSeq" id="WP_138055120.1">
    <property type="nucleotide sequence ID" value="NZ_VAWE01000001.1"/>
</dbReference>
<keyword evidence="3" id="KW-1185">Reference proteome</keyword>
<organism evidence="2 3">
    <name type="scientific">Streptomyces marianii</name>
    <dbReference type="NCBI Taxonomy" id="1817406"/>
    <lineage>
        <taxon>Bacteria</taxon>
        <taxon>Bacillati</taxon>
        <taxon>Actinomycetota</taxon>
        <taxon>Actinomycetes</taxon>
        <taxon>Kitasatosporales</taxon>
        <taxon>Streptomycetaceae</taxon>
        <taxon>Streptomyces</taxon>
    </lineage>
</organism>
<reference evidence="2 3" key="1">
    <citation type="submission" date="2019-05" db="EMBL/GenBank/DDBJ databases">
        <title>Streptomyces marianii sp. nov., a novel marine actinomycete from southern coast of India.</title>
        <authorList>
            <person name="Iniyan A.M."/>
            <person name="Wink J."/>
            <person name="Ramprasad E."/>
            <person name="Ramana C.V."/>
            <person name="Bunk B."/>
            <person name="Sproer C."/>
            <person name="Joseph F.-J.R.S."/>
            <person name="Vincent S.G.P."/>
        </authorList>
    </citation>
    <scope>NUCLEOTIDE SEQUENCE [LARGE SCALE GENOMIC DNA]</scope>
    <source>
        <strain evidence="2 3">ICN19</strain>
    </source>
</reference>
<proteinExistence type="predicted"/>
<name>A0A5R9EAI0_9ACTN</name>
<feature type="region of interest" description="Disordered" evidence="1">
    <location>
        <begin position="79"/>
        <end position="105"/>
    </location>
</feature>
<feature type="compositionally biased region" description="Basic and acidic residues" evidence="1">
    <location>
        <begin position="79"/>
        <end position="88"/>
    </location>
</feature>
<evidence type="ECO:0000313" key="3">
    <source>
        <dbReference type="Proteomes" id="UP000305921"/>
    </source>
</evidence>
<dbReference type="OrthoDB" id="4339112at2"/>
<dbReference type="EMBL" id="VAWE01000001">
    <property type="protein sequence ID" value="TLQ45792.1"/>
    <property type="molecule type" value="Genomic_DNA"/>
</dbReference>
<dbReference type="Proteomes" id="UP000305921">
    <property type="component" value="Unassembled WGS sequence"/>
</dbReference>
<comment type="caution">
    <text evidence="2">The sequence shown here is derived from an EMBL/GenBank/DDBJ whole genome shotgun (WGS) entry which is preliminary data.</text>
</comment>
<protein>
    <submittedName>
        <fullName evidence="2">Uncharacterized protein</fullName>
    </submittedName>
</protein>
<accession>A0A5R9EAI0</accession>
<sequence>MNARRVNAAAGVIFAAMKTRQTAAGIAAALEAAQLLQSPETADELQRLRARVAELEHAPIPYALTPMADAVRQRLADRSWEDPHDSPLHRAHCIPHDMPLIGGGN</sequence>
<evidence type="ECO:0000313" key="2">
    <source>
        <dbReference type="EMBL" id="TLQ45792.1"/>
    </source>
</evidence>
<gene>
    <name evidence="2" type="ORF">FEF34_24850</name>
</gene>
<evidence type="ECO:0000256" key="1">
    <source>
        <dbReference type="SAM" id="MobiDB-lite"/>
    </source>
</evidence>